<organism evidence="1 2">
    <name type="scientific">Streptosporangium lutulentum</name>
    <dbReference type="NCBI Taxonomy" id="1461250"/>
    <lineage>
        <taxon>Bacteria</taxon>
        <taxon>Bacillati</taxon>
        <taxon>Actinomycetota</taxon>
        <taxon>Actinomycetes</taxon>
        <taxon>Streptosporangiales</taxon>
        <taxon>Streptosporangiaceae</taxon>
        <taxon>Streptosporangium</taxon>
    </lineage>
</organism>
<evidence type="ECO:0000313" key="2">
    <source>
        <dbReference type="Proteomes" id="UP001225356"/>
    </source>
</evidence>
<proteinExistence type="predicted"/>
<protein>
    <submittedName>
        <fullName evidence="1">Uncharacterized protein</fullName>
    </submittedName>
</protein>
<comment type="caution">
    <text evidence="1">The sequence shown here is derived from an EMBL/GenBank/DDBJ whole genome shotgun (WGS) entry which is preliminary data.</text>
</comment>
<dbReference type="EMBL" id="JAUSQU010000001">
    <property type="protein sequence ID" value="MDP9843061.1"/>
    <property type="molecule type" value="Genomic_DNA"/>
</dbReference>
<evidence type="ECO:0000313" key="1">
    <source>
        <dbReference type="EMBL" id="MDP9843061.1"/>
    </source>
</evidence>
<dbReference type="Proteomes" id="UP001225356">
    <property type="component" value="Unassembled WGS sequence"/>
</dbReference>
<name>A0ABT9Q8K9_9ACTN</name>
<gene>
    <name evidence="1" type="ORF">J2853_002272</name>
</gene>
<sequence>MVQTLQRVIPESPGKPVPEGAAALQELVACL</sequence>
<keyword evidence="2" id="KW-1185">Reference proteome</keyword>
<accession>A0ABT9Q8K9</accession>
<reference evidence="1 2" key="1">
    <citation type="submission" date="2023-07" db="EMBL/GenBank/DDBJ databases">
        <title>Sequencing the genomes of 1000 actinobacteria strains.</title>
        <authorList>
            <person name="Klenk H.-P."/>
        </authorList>
    </citation>
    <scope>NUCLEOTIDE SEQUENCE [LARGE SCALE GENOMIC DNA]</scope>
    <source>
        <strain evidence="1 2">DSM 46740</strain>
    </source>
</reference>